<gene>
    <name evidence="2" type="ORF">PHACADRAFT_251110</name>
</gene>
<reference evidence="2 3" key="1">
    <citation type="journal article" date="2012" name="BMC Genomics">
        <title>Comparative genomics of the white-rot fungi, Phanerochaete carnosa and P. chrysosporium, to elucidate the genetic basis of the distinct wood types they colonize.</title>
        <authorList>
            <person name="Suzuki H."/>
            <person name="MacDonald J."/>
            <person name="Syed K."/>
            <person name="Salamov A."/>
            <person name="Hori C."/>
            <person name="Aerts A."/>
            <person name="Henrissat B."/>
            <person name="Wiebenga A."/>
            <person name="vanKuyk P.A."/>
            <person name="Barry K."/>
            <person name="Lindquist E."/>
            <person name="LaButti K."/>
            <person name="Lapidus A."/>
            <person name="Lucas S."/>
            <person name="Coutinho P."/>
            <person name="Gong Y."/>
            <person name="Samejima M."/>
            <person name="Mahadevan R."/>
            <person name="Abou-Zaid M."/>
            <person name="de Vries R.P."/>
            <person name="Igarashi K."/>
            <person name="Yadav J.S."/>
            <person name="Grigoriev I.V."/>
            <person name="Master E.R."/>
        </authorList>
    </citation>
    <scope>NUCLEOTIDE SEQUENCE [LARGE SCALE GENOMIC DNA]</scope>
    <source>
        <strain evidence="2 3">HHB-10118-sp</strain>
    </source>
</reference>
<dbReference type="InParanoid" id="K5X3R3"/>
<dbReference type="KEGG" id="pco:PHACADRAFT_251110"/>
<protein>
    <submittedName>
        <fullName evidence="2">Uncharacterized protein</fullName>
    </submittedName>
</protein>
<evidence type="ECO:0000313" key="2">
    <source>
        <dbReference type="EMBL" id="EKM57447.1"/>
    </source>
</evidence>
<evidence type="ECO:0000313" key="3">
    <source>
        <dbReference type="Proteomes" id="UP000008370"/>
    </source>
</evidence>
<sequence>MTLTERYGTLYRQLLHTLEKAYKLDKLRGDQNSIWHHLHVALKTSYNEYGSTCEVDGCHWIGHIKNRQDEGGDYVECNLLSKRIRPASAVDAHGKEQLAEPLLSSLFGPQPSSPSGLVTSSDPPQGLAHAELHGTMSHESSLTSAVNVPEYQSSRPLWSTAKHKARRHALGRVVVARSMDELTRLEAARVEQGRRRSWG</sequence>
<dbReference type="Proteomes" id="UP000008370">
    <property type="component" value="Unassembled WGS sequence"/>
</dbReference>
<dbReference type="GeneID" id="18915126"/>
<keyword evidence="3" id="KW-1185">Reference proteome</keyword>
<evidence type="ECO:0000256" key="1">
    <source>
        <dbReference type="SAM" id="MobiDB-lite"/>
    </source>
</evidence>
<name>K5X3R3_PHACS</name>
<accession>K5X3R3</accession>
<dbReference type="HOGENOM" id="CLU_091784_0_0_1"/>
<dbReference type="AlphaFoldDB" id="K5X3R3"/>
<organism evidence="2 3">
    <name type="scientific">Phanerochaete carnosa (strain HHB-10118-sp)</name>
    <name type="common">White-rot fungus</name>
    <name type="synonym">Peniophora carnosa</name>
    <dbReference type="NCBI Taxonomy" id="650164"/>
    <lineage>
        <taxon>Eukaryota</taxon>
        <taxon>Fungi</taxon>
        <taxon>Dikarya</taxon>
        <taxon>Basidiomycota</taxon>
        <taxon>Agaricomycotina</taxon>
        <taxon>Agaricomycetes</taxon>
        <taxon>Polyporales</taxon>
        <taxon>Phanerochaetaceae</taxon>
        <taxon>Phanerochaete</taxon>
    </lineage>
</organism>
<feature type="region of interest" description="Disordered" evidence="1">
    <location>
        <begin position="109"/>
        <end position="129"/>
    </location>
</feature>
<feature type="compositionally biased region" description="Polar residues" evidence="1">
    <location>
        <begin position="113"/>
        <end position="123"/>
    </location>
</feature>
<dbReference type="RefSeq" id="XP_007392799.1">
    <property type="nucleotide sequence ID" value="XM_007392737.1"/>
</dbReference>
<dbReference type="EMBL" id="JH930470">
    <property type="protein sequence ID" value="EKM57447.1"/>
    <property type="molecule type" value="Genomic_DNA"/>
</dbReference>
<proteinExistence type="predicted"/>